<proteinExistence type="predicted"/>
<comment type="caution">
    <text evidence="2">The sequence shown here is derived from an EMBL/GenBank/DDBJ whole genome shotgun (WGS) entry which is preliminary data.</text>
</comment>
<evidence type="ECO:0000256" key="1">
    <source>
        <dbReference type="SAM" id="Phobius"/>
    </source>
</evidence>
<organism evidence="2 3">
    <name type="scientific">Laceyella putida</name>
    <dbReference type="NCBI Taxonomy" id="110101"/>
    <lineage>
        <taxon>Bacteria</taxon>
        <taxon>Bacillati</taxon>
        <taxon>Bacillota</taxon>
        <taxon>Bacilli</taxon>
        <taxon>Bacillales</taxon>
        <taxon>Thermoactinomycetaceae</taxon>
        <taxon>Laceyella</taxon>
    </lineage>
</organism>
<keyword evidence="3" id="KW-1185">Reference proteome</keyword>
<keyword evidence="1" id="KW-1133">Transmembrane helix</keyword>
<name>A0ABW2RRG8_9BACL</name>
<protein>
    <recommendedName>
        <fullName evidence="4">Phage abortive infection protein</fullName>
    </recommendedName>
</protein>
<feature type="transmembrane region" description="Helical" evidence="1">
    <location>
        <begin position="51"/>
        <end position="71"/>
    </location>
</feature>
<evidence type="ECO:0008006" key="4">
    <source>
        <dbReference type="Google" id="ProtNLM"/>
    </source>
</evidence>
<sequence>MNRKAILQGIFKWMIGLIVIAVLMMLAYFGFKIWMEYANSDSFKGEVNAAIITGLVGILTLIGTSVLTAYFNYRSQRLTIRDEMFKKRWEVYNELKSIARLLYFKIDDFIHDPSMENIVQIQNIQTEFTMYFEKNSLYLSTEVKNRAMQYRWATKAFVDLITQKNSEWFDAFLEKDTISYDLTREEIKRLPTYWDIEKPILEASTISDEYMITNINSNHKFGRN</sequence>
<keyword evidence="1" id="KW-0472">Membrane</keyword>
<gene>
    <name evidence="2" type="ORF">ACFQNG_20470</name>
</gene>
<dbReference type="EMBL" id="JBHTBW010000087">
    <property type="protein sequence ID" value="MFC7443436.1"/>
    <property type="molecule type" value="Genomic_DNA"/>
</dbReference>
<evidence type="ECO:0000313" key="3">
    <source>
        <dbReference type="Proteomes" id="UP001596500"/>
    </source>
</evidence>
<keyword evidence="1" id="KW-0812">Transmembrane</keyword>
<dbReference type="RefSeq" id="WP_379867768.1">
    <property type="nucleotide sequence ID" value="NZ_JBHTBW010000087.1"/>
</dbReference>
<dbReference type="Proteomes" id="UP001596500">
    <property type="component" value="Unassembled WGS sequence"/>
</dbReference>
<feature type="transmembrane region" description="Helical" evidence="1">
    <location>
        <begin position="12"/>
        <end position="31"/>
    </location>
</feature>
<reference evidence="3" key="1">
    <citation type="journal article" date="2019" name="Int. J. Syst. Evol. Microbiol.">
        <title>The Global Catalogue of Microorganisms (GCM) 10K type strain sequencing project: providing services to taxonomists for standard genome sequencing and annotation.</title>
        <authorList>
            <consortium name="The Broad Institute Genomics Platform"/>
            <consortium name="The Broad Institute Genome Sequencing Center for Infectious Disease"/>
            <person name="Wu L."/>
            <person name="Ma J."/>
        </authorList>
    </citation>
    <scope>NUCLEOTIDE SEQUENCE [LARGE SCALE GENOMIC DNA]</scope>
    <source>
        <strain evidence="3">CGMCC 1.12942</strain>
    </source>
</reference>
<evidence type="ECO:0000313" key="2">
    <source>
        <dbReference type="EMBL" id="MFC7443436.1"/>
    </source>
</evidence>
<accession>A0ABW2RRG8</accession>